<feature type="compositionally biased region" description="Basic residues" evidence="1">
    <location>
        <begin position="170"/>
        <end position="214"/>
    </location>
</feature>
<evidence type="ECO:0000313" key="2">
    <source>
        <dbReference type="EMBL" id="QHT12599.1"/>
    </source>
</evidence>
<sequence>MSKPSPVSFFGKMRELNPLKKIHRYNTPNDIGYLTPTEIYDSDPSDFPDHILTDYPDEARLLLPSQRQAVNRMLSIKKIEKENPRAIERRMTTIEEFKKGNPQVDDLLLKQKHDLLLPELHEKTQRLRNDIEIQDRMDRLNEKPIDMNSEDKKKLRQLERQIEEIEKMKVGGKKYKRKTFRKNKTNNKNNKKNKKNKKTKRHRKKHSKKSKRNF</sequence>
<accession>A0A6C0D9H0</accession>
<proteinExistence type="predicted"/>
<name>A0A6C0D9H0_9ZZZZ</name>
<organism evidence="2">
    <name type="scientific">viral metagenome</name>
    <dbReference type="NCBI Taxonomy" id="1070528"/>
    <lineage>
        <taxon>unclassified sequences</taxon>
        <taxon>metagenomes</taxon>
        <taxon>organismal metagenomes</taxon>
    </lineage>
</organism>
<reference evidence="2" key="1">
    <citation type="journal article" date="2020" name="Nature">
        <title>Giant virus diversity and host interactions through global metagenomics.</title>
        <authorList>
            <person name="Schulz F."/>
            <person name="Roux S."/>
            <person name="Paez-Espino D."/>
            <person name="Jungbluth S."/>
            <person name="Walsh D.A."/>
            <person name="Denef V.J."/>
            <person name="McMahon K.D."/>
            <person name="Konstantinidis K.T."/>
            <person name="Eloe-Fadrosh E.A."/>
            <person name="Kyrpides N.C."/>
            <person name="Woyke T."/>
        </authorList>
    </citation>
    <scope>NUCLEOTIDE SEQUENCE</scope>
    <source>
        <strain evidence="2">GVMAG-M-3300023174-130</strain>
    </source>
</reference>
<evidence type="ECO:0000256" key="1">
    <source>
        <dbReference type="SAM" id="MobiDB-lite"/>
    </source>
</evidence>
<feature type="region of interest" description="Disordered" evidence="1">
    <location>
        <begin position="166"/>
        <end position="214"/>
    </location>
</feature>
<dbReference type="AlphaFoldDB" id="A0A6C0D9H0"/>
<dbReference type="EMBL" id="MN739548">
    <property type="protein sequence ID" value="QHT12599.1"/>
    <property type="molecule type" value="Genomic_DNA"/>
</dbReference>
<protein>
    <submittedName>
        <fullName evidence="2">Uncharacterized protein</fullName>
    </submittedName>
</protein>